<evidence type="ECO:0000259" key="13">
    <source>
        <dbReference type="PROSITE" id="PS50011"/>
    </source>
</evidence>
<protein>
    <recommendedName>
        <fullName evidence="17">LysM domain receptor-like kinase 4</fullName>
    </recommendedName>
</protein>
<evidence type="ECO:0000256" key="10">
    <source>
        <dbReference type="SAM" id="MobiDB-lite"/>
    </source>
</evidence>
<feature type="transmembrane region" description="Helical" evidence="11">
    <location>
        <begin position="269"/>
        <end position="295"/>
    </location>
</feature>
<feature type="domain" description="LysM" evidence="14">
    <location>
        <begin position="184"/>
        <end position="229"/>
    </location>
</feature>
<keyword evidence="6" id="KW-0067">ATP-binding</keyword>
<feature type="compositionally biased region" description="Pro residues" evidence="10">
    <location>
        <begin position="242"/>
        <end position="257"/>
    </location>
</feature>
<reference evidence="15 16" key="1">
    <citation type="submission" date="2024-02" db="EMBL/GenBank/DDBJ databases">
        <authorList>
            <person name="Vignale AGUSTIN F."/>
            <person name="Sosa J E."/>
            <person name="Modenutti C."/>
        </authorList>
    </citation>
    <scope>NUCLEOTIDE SEQUENCE [LARGE SCALE GENOMIC DNA]</scope>
</reference>
<dbReference type="Proteomes" id="UP001642360">
    <property type="component" value="Unassembled WGS sequence"/>
</dbReference>
<keyword evidence="8 11" id="KW-0472">Membrane</keyword>
<accession>A0ABC8UWQ0</accession>
<dbReference type="AlphaFoldDB" id="A0ABC8UWQ0"/>
<dbReference type="InterPro" id="IPR052611">
    <property type="entry name" value="Plant_RLK_LysM"/>
</dbReference>
<evidence type="ECO:0000313" key="16">
    <source>
        <dbReference type="Proteomes" id="UP001642360"/>
    </source>
</evidence>
<evidence type="ECO:0000313" key="15">
    <source>
        <dbReference type="EMBL" id="CAK9185459.1"/>
    </source>
</evidence>
<dbReference type="InterPro" id="IPR056561">
    <property type="entry name" value="NFP_LYK_LysM1"/>
</dbReference>
<dbReference type="Pfam" id="PF23472">
    <property type="entry name" value="LysM2_CERK1_LYK3_4_5"/>
    <property type="match status" value="1"/>
</dbReference>
<comment type="caution">
    <text evidence="15">The sequence shown here is derived from an EMBL/GenBank/DDBJ whole genome shotgun (WGS) entry which is preliminary data.</text>
</comment>
<keyword evidence="5" id="KW-0547">Nucleotide-binding</keyword>
<evidence type="ECO:0000256" key="2">
    <source>
        <dbReference type="ARBA" id="ARBA00022475"/>
    </source>
</evidence>
<dbReference type="InterPro" id="IPR018392">
    <property type="entry name" value="LysM"/>
</dbReference>
<dbReference type="PROSITE" id="PS00108">
    <property type="entry name" value="PROTEIN_KINASE_ST"/>
    <property type="match status" value="1"/>
</dbReference>
<dbReference type="InterPro" id="IPR000719">
    <property type="entry name" value="Prot_kinase_dom"/>
</dbReference>
<dbReference type="SUPFAM" id="SSF56112">
    <property type="entry name" value="Protein kinase-like (PK-like)"/>
    <property type="match status" value="1"/>
</dbReference>
<comment type="subcellular location">
    <subcellularLocation>
        <location evidence="1">Cell membrane</location>
        <topology evidence="1">Single-pass membrane protein</topology>
    </subcellularLocation>
</comment>
<dbReference type="InterPro" id="IPR056562">
    <property type="entry name" value="LysM2_CERK1_LYK3_4_5"/>
</dbReference>
<keyword evidence="4 12" id="KW-0732">Signal</keyword>
<dbReference type="Gene3D" id="3.30.200.20">
    <property type="entry name" value="Phosphorylase Kinase, domain 1"/>
    <property type="match status" value="1"/>
</dbReference>
<keyword evidence="2" id="KW-1003">Cell membrane</keyword>
<keyword evidence="9" id="KW-1015">Disulfide bond</keyword>
<dbReference type="Pfam" id="PF23446">
    <property type="entry name" value="LysM1_NFP_LYK"/>
    <property type="match status" value="1"/>
</dbReference>
<dbReference type="GO" id="GO:0005524">
    <property type="term" value="F:ATP binding"/>
    <property type="evidence" value="ECO:0007669"/>
    <property type="project" value="UniProtKB-KW"/>
</dbReference>
<evidence type="ECO:0000256" key="3">
    <source>
        <dbReference type="ARBA" id="ARBA00022692"/>
    </source>
</evidence>
<evidence type="ECO:0000256" key="9">
    <source>
        <dbReference type="ARBA" id="ARBA00023157"/>
    </source>
</evidence>
<evidence type="ECO:0000259" key="14">
    <source>
        <dbReference type="PROSITE" id="PS51782"/>
    </source>
</evidence>
<keyword evidence="16" id="KW-1185">Reference proteome</keyword>
<dbReference type="PANTHER" id="PTHR45927:SF11">
    <property type="entry name" value="LYSM DOMAIN RECEPTOR-LIKE KINASE 4"/>
    <property type="match status" value="1"/>
</dbReference>
<dbReference type="PROSITE" id="PS51782">
    <property type="entry name" value="LYSM"/>
    <property type="match status" value="1"/>
</dbReference>
<dbReference type="InterPro" id="IPR056563">
    <property type="entry name" value="LysM3_LYK4_5"/>
</dbReference>
<evidence type="ECO:0000256" key="7">
    <source>
        <dbReference type="ARBA" id="ARBA00022989"/>
    </source>
</evidence>
<evidence type="ECO:0000256" key="12">
    <source>
        <dbReference type="SAM" id="SignalP"/>
    </source>
</evidence>
<dbReference type="FunFam" id="1.10.510.10:FF:000468">
    <property type="entry name" value="PTI1-like tyrosine-protein kinase 3"/>
    <property type="match status" value="1"/>
</dbReference>
<dbReference type="PANTHER" id="PTHR45927">
    <property type="entry name" value="LYSM-DOMAIN RECEPTOR-LIKE KINASE-RELATED"/>
    <property type="match status" value="1"/>
</dbReference>
<evidence type="ECO:0000256" key="8">
    <source>
        <dbReference type="ARBA" id="ARBA00023136"/>
    </source>
</evidence>
<feature type="signal peptide" evidence="12">
    <location>
        <begin position="1"/>
        <end position="23"/>
    </location>
</feature>
<evidence type="ECO:0000256" key="6">
    <source>
        <dbReference type="ARBA" id="ARBA00022840"/>
    </source>
</evidence>
<name>A0ABC8UWQ0_9AQUA</name>
<dbReference type="EMBL" id="CAUOFW020009313">
    <property type="protein sequence ID" value="CAK9185459.1"/>
    <property type="molecule type" value="Genomic_DNA"/>
</dbReference>
<feature type="chain" id="PRO_5044860822" description="LysM domain receptor-like kinase 4" evidence="12">
    <location>
        <begin position="24"/>
        <end position="630"/>
    </location>
</feature>
<proteinExistence type="predicted"/>
<keyword evidence="7 11" id="KW-1133">Transmembrane helix</keyword>
<sequence length="630" mass="69594">MSCLSLISLLYIFLISCSSLINAQQPYIRKATTRCKNYTLDSVLGYSCNGISQSCQAYLTFRSQPPHNTLSSISALLGADPSQLSRLNSLPDQNQTLQTNRMVIVPVNCSCSGVYYQANISYVIEDGDTYLLTANNTFQGLSTCQAIRAENPAKNFYAGTRINVPLRCACPTKNQSDVGVRYLLSYLVTTGQSVSVVSAQVGVDTGSTLEANGLSEEDFTIYPFTTLLIPLQNPPSNQSMKVPPPPPRPPPRPPPPLVRSSNNSSSKEWIYVAVGALGGFSLAVVLGAIVFCLFFHKKKKKSDPIVDSEVFEAHETPNKTKVEEKPEEFFLEGIHSIAQNLKVYTFEELQSSTDNFSPSCCIKGSIYRGTINGDFAAIKKMNGDVSNEINLLSKINHFNVIRLSGVCFNDGNWYLVYEYAVNGSLDDWLYYKNGDQKFLNWIQRIRIALDVATGINYLHSYASPPYVHKDLKSSNVLLDGDFRAKITNFNLARSADGKEGEFVLTKHIVGTKGHMAPEYLENGLVSPKLDVYAFGVLLMEILSGKEINLLDAGVLFSVIHEDDGRENLKNFMDPCLQGNYPVELAIFVVRVIDSCIKKDPSDRPGMEENVQAMSRTLAASLPWELSNSIS</sequence>
<dbReference type="SMART" id="SM00220">
    <property type="entry name" value="S_TKc"/>
    <property type="match status" value="1"/>
</dbReference>
<gene>
    <name evidence="15" type="ORF">ILEXP_LOCUS55857</name>
</gene>
<dbReference type="GO" id="GO:0051707">
    <property type="term" value="P:response to other organism"/>
    <property type="evidence" value="ECO:0007669"/>
    <property type="project" value="UniProtKB-ARBA"/>
</dbReference>
<evidence type="ECO:0000256" key="11">
    <source>
        <dbReference type="SAM" id="Phobius"/>
    </source>
</evidence>
<evidence type="ECO:0000256" key="5">
    <source>
        <dbReference type="ARBA" id="ARBA00022741"/>
    </source>
</evidence>
<dbReference type="GO" id="GO:0005886">
    <property type="term" value="C:plasma membrane"/>
    <property type="evidence" value="ECO:0007669"/>
    <property type="project" value="UniProtKB-SubCell"/>
</dbReference>
<dbReference type="Pfam" id="PF23473">
    <property type="entry name" value="LysM3_LYK4_5"/>
    <property type="match status" value="1"/>
</dbReference>
<keyword evidence="3 11" id="KW-0812">Transmembrane</keyword>
<dbReference type="PROSITE" id="PS50011">
    <property type="entry name" value="PROTEIN_KINASE_DOM"/>
    <property type="match status" value="1"/>
</dbReference>
<dbReference type="Gene3D" id="1.10.510.10">
    <property type="entry name" value="Transferase(Phosphotransferase) domain 1"/>
    <property type="match status" value="1"/>
</dbReference>
<organism evidence="15 16">
    <name type="scientific">Ilex paraguariensis</name>
    <name type="common">yerba mate</name>
    <dbReference type="NCBI Taxonomy" id="185542"/>
    <lineage>
        <taxon>Eukaryota</taxon>
        <taxon>Viridiplantae</taxon>
        <taxon>Streptophyta</taxon>
        <taxon>Embryophyta</taxon>
        <taxon>Tracheophyta</taxon>
        <taxon>Spermatophyta</taxon>
        <taxon>Magnoliopsida</taxon>
        <taxon>eudicotyledons</taxon>
        <taxon>Gunneridae</taxon>
        <taxon>Pentapetalae</taxon>
        <taxon>asterids</taxon>
        <taxon>campanulids</taxon>
        <taxon>Aquifoliales</taxon>
        <taxon>Aquifoliaceae</taxon>
        <taxon>Ilex</taxon>
    </lineage>
</organism>
<evidence type="ECO:0000256" key="4">
    <source>
        <dbReference type="ARBA" id="ARBA00022729"/>
    </source>
</evidence>
<feature type="region of interest" description="Disordered" evidence="10">
    <location>
        <begin position="235"/>
        <end position="263"/>
    </location>
</feature>
<dbReference type="Pfam" id="PF00069">
    <property type="entry name" value="Pkinase"/>
    <property type="match status" value="1"/>
</dbReference>
<dbReference type="InterPro" id="IPR011009">
    <property type="entry name" value="Kinase-like_dom_sf"/>
</dbReference>
<evidence type="ECO:0008006" key="17">
    <source>
        <dbReference type="Google" id="ProtNLM"/>
    </source>
</evidence>
<evidence type="ECO:0000256" key="1">
    <source>
        <dbReference type="ARBA" id="ARBA00004162"/>
    </source>
</evidence>
<feature type="domain" description="Protein kinase" evidence="13">
    <location>
        <begin position="280"/>
        <end position="617"/>
    </location>
</feature>
<dbReference type="InterPro" id="IPR008271">
    <property type="entry name" value="Ser/Thr_kinase_AS"/>
</dbReference>